<dbReference type="PANTHER" id="PTHR42850">
    <property type="entry name" value="METALLOPHOSPHOESTERASE"/>
    <property type="match status" value="1"/>
</dbReference>
<dbReference type="OrthoDB" id="9813918at2"/>
<dbReference type="PANTHER" id="PTHR42850:SF2">
    <property type="entry name" value="BLL5683 PROTEIN"/>
    <property type="match status" value="1"/>
</dbReference>
<comment type="caution">
    <text evidence="3">The sequence shown here is derived from an EMBL/GenBank/DDBJ whole genome shotgun (WGS) entry which is preliminary data.</text>
</comment>
<dbReference type="Gene3D" id="3.60.21.10">
    <property type="match status" value="1"/>
</dbReference>
<comment type="similarity">
    <text evidence="1">Belongs to the metallophosphoesterase superfamily. YfcE family.</text>
</comment>
<dbReference type="PATRIC" id="fig|1400520.3.peg.1160"/>
<protein>
    <submittedName>
        <fullName evidence="3">Metallophosphoesterase</fullName>
    </submittedName>
</protein>
<proteinExistence type="inferred from homology"/>
<organism evidence="3 4">
    <name type="scientific">Lactiplantibacillus fabifermentans T30PCM01</name>
    <dbReference type="NCBI Taxonomy" id="1400520"/>
    <lineage>
        <taxon>Bacteria</taxon>
        <taxon>Bacillati</taxon>
        <taxon>Bacillota</taxon>
        <taxon>Bacilli</taxon>
        <taxon>Lactobacillales</taxon>
        <taxon>Lactobacillaceae</taxon>
        <taxon>Lactiplantibacillus</taxon>
    </lineage>
</organism>
<gene>
    <name evidence="3" type="ORF">LFAB_05955</name>
</gene>
<accession>W6TCM6</accession>
<evidence type="ECO:0000313" key="3">
    <source>
        <dbReference type="EMBL" id="ETY74655.1"/>
    </source>
</evidence>
<dbReference type="HOGENOM" id="CLU_074761_0_2_9"/>
<dbReference type="Pfam" id="PF12850">
    <property type="entry name" value="Metallophos_2"/>
    <property type="match status" value="1"/>
</dbReference>
<dbReference type="EMBL" id="AWWK01000028">
    <property type="protein sequence ID" value="ETY74655.1"/>
    <property type="molecule type" value="Genomic_DNA"/>
</dbReference>
<sequence length="278" mass="30752">MQRIAVLSDIHGNATALAAVLADAKAQHVNEYWTVGDVAVRGPESEKCLQLLETVHPTAAVLGNHEQNYRKVLKATAENFTKPKQVMATILTAYDYAQLTSTHFDQLLHLPMTVTKHVGPLTIRLQHVLPNFASGHTMAPTEAQLNFDQAASGNPDIVIYAHTHQPVMRYSTRGQLILNAGTVGLPTAIHPALRQPRAMYLILTIDETGVQAIDYRHVDFDVDAAVAIAHEKQLPYLPFYERTLRTNTYQYAPQRVADYNAAHGLDAQAQAILKTTFN</sequence>
<evidence type="ECO:0000256" key="1">
    <source>
        <dbReference type="ARBA" id="ARBA00008950"/>
    </source>
</evidence>
<dbReference type="RefSeq" id="WP_033613773.1">
    <property type="nucleotide sequence ID" value="NZ_KK036481.1"/>
</dbReference>
<dbReference type="GO" id="GO:0016791">
    <property type="term" value="F:phosphatase activity"/>
    <property type="evidence" value="ECO:0007669"/>
    <property type="project" value="TreeGrafter"/>
</dbReference>
<dbReference type="InterPro" id="IPR050126">
    <property type="entry name" value="Ap4A_hydrolase"/>
</dbReference>
<evidence type="ECO:0000313" key="4">
    <source>
        <dbReference type="Proteomes" id="UP000019247"/>
    </source>
</evidence>
<name>W6TCM6_9LACO</name>
<dbReference type="InterPro" id="IPR024654">
    <property type="entry name" value="Calcineurin-like_PHP_lpxH"/>
</dbReference>
<dbReference type="GO" id="GO:0005737">
    <property type="term" value="C:cytoplasm"/>
    <property type="evidence" value="ECO:0007669"/>
    <property type="project" value="TreeGrafter"/>
</dbReference>
<dbReference type="eggNOG" id="COG0639">
    <property type="taxonomic scope" value="Bacteria"/>
</dbReference>
<feature type="domain" description="Calcineurin-like phosphoesterase" evidence="2">
    <location>
        <begin position="3"/>
        <end position="206"/>
    </location>
</feature>
<dbReference type="SUPFAM" id="SSF56300">
    <property type="entry name" value="Metallo-dependent phosphatases"/>
    <property type="match status" value="1"/>
</dbReference>
<evidence type="ECO:0000259" key="2">
    <source>
        <dbReference type="Pfam" id="PF12850"/>
    </source>
</evidence>
<dbReference type="InterPro" id="IPR011152">
    <property type="entry name" value="Pesterase_MJ0912"/>
</dbReference>
<dbReference type="PIRSF" id="PIRSF000883">
    <property type="entry name" value="Pesterase_MJ0912"/>
    <property type="match status" value="1"/>
</dbReference>
<dbReference type="AlphaFoldDB" id="W6TCM6"/>
<dbReference type="Proteomes" id="UP000019247">
    <property type="component" value="Unassembled WGS sequence"/>
</dbReference>
<reference evidence="3 4" key="1">
    <citation type="journal article" date="2014" name="Genome Announc.">
        <title>Genome Sequence of Lactobacillus fabifermentans Strain T30PCM01, Isolated from Fermenting Grape Marc.</title>
        <authorList>
            <person name="Treu L."/>
            <person name="Vendramin V."/>
            <person name="Bovo B."/>
            <person name="Giacomini A."/>
            <person name="Corich V."/>
            <person name="Campanaro S."/>
        </authorList>
    </citation>
    <scope>NUCLEOTIDE SEQUENCE [LARGE SCALE GENOMIC DNA]</scope>
    <source>
        <strain evidence="3 4">T30PCM01</strain>
    </source>
</reference>
<dbReference type="InterPro" id="IPR029052">
    <property type="entry name" value="Metallo-depent_PP-like"/>
</dbReference>
<dbReference type="STRING" id="1400520.LFAB_05955"/>